<dbReference type="GO" id="GO:0005985">
    <property type="term" value="P:sucrose metabolic process"/>
    <property type="evidence" value="ECO:0007669"/>
    <property type="project" value="UniProtKB-UniPathway"/>
</dbReference>
<dbReference type="InterPro" id="IPR013320">
    <property type="entry name" value="ConA-like_dom_sf"/>
</dbReference>
<dbReference type="NCBIfam" id="TIGR01322">
    <property type="entry name" value="scrB_fam"/>
    <property type="match status" value="1"/>
</dbReference>
<dbReference type="EC" id="3.2.1.26" evidence="3 8"/>
<evidence type="ECO:0000313" key="12">
    <source>
        <dbReference type="EMBL" id="OPJ62530.1"/>
    </source>
</evidence>
<evidence type="ECO:0000256" key="1">
    <source>
        <dbReference type="ARBA" id="ARBA00004914"/>
    </source>
</evidence>
<dbReference type="PANTHER" id="PTHR43101">
    <property type="entry name" value="BETA-FRUCTOSIDASE"/>
    <property type="match status" value="1"/>
</dbReference>
<dbReference type="InterPro" id="IPR006232">
    <property type="entry name" value="Suc6P_hydrolase"/>
</dbReference>
<accession>A0A1V4IRT6</accession>
<dbReference type="GO" id="GO:0004564">
    <property type="term" value="F:beta-fructofuranosidase activity"/>
    <property type="evidence" value="ECO:0007669"/>
    <property type="project" value="UniProtKB-EC"/>
</dbReference>
<evidence type="ECO:0000256" key="6">
    <source>
        <dbReference type="ARBA" id="ARBA00023295"/>
    </source>
</evidence>
<comment type="subcellular location">
    <subcellularLocation>
        <location evidence="9">Cytoplasm</location>
    </subcellularLocation>
</comment>
<dbReference type="RefSeq" id="WP_242954375.1">
    <property type="nucleotide sequence ID" value="NZ_MZGV01000014.1"/>
</dbReference>
<keyword evidence="5 8" id="KW-0378">Hydrolase</keyword>
<keyword evidence="13" id="KW-1185">Reference proteome</keyword>
<name>A0A1V4IRT6_9CLOT</name>
<dbReference type="EMBL" id="MZGV01000014">
    <property type="protein sequence ID" value="OPJ62530.1"/>
    <property type="molecule type" value="Genomic_DNA"/>
</dbReference>
<dbReference type="Gene3D" id="2.60.120.560">
    <property type="entry name" value="Exo-inulinase, domain 1"/>
    <property type="match status" value="1"/>
</dbReference>
<dbReference type="InterPro" id="IPR051214">
    <property type="entry name" value="GH32_Enzymes"/>
</dbReference>
<proteinExistence type="inferred from homology"/>
<dbReference type="PANTHER" id="PTHR43101:SF1">
    <property type="entry name" value="BETA-FRUCTOSIDASE"/>
    <property type="match status" value="1"/>
</dbReference>
<feature type="domain" description="Glycosyl hydrolase family 32 C-terminal" evidence="11">
    <location>
        <begin position="339"/>
        <end position="492"/>
    </location>
</feature>
<dbReference type="STRING" id="1450648.CLORY_16600"/>
<sequence>MDKLSKAREYIKENKNKINQEYRLKYHFMSEIGWINDPNGFSYYNGEYHLFYQYYPYGSYWGSMHWGHAKSKDLIKWDYLPVALAPDMNYDADGCFSGTAIEIDGKLYLMYTGNISPNPDKPENIRQLQNIAVSDDGIEFTKFINNPVIDTKDLPSNALPQDFRDPKVLRKGDSFYAIIASRNTDGSGQLLVYKSNNLSDWTYLGVLLKSENKLGEMWECPDLFKIGDTDVVIISPQYIKRQGDKYCNTHSCVYILGKGDIETCNYTTSAIDEIDGGFDFYAPQTLQDDNGRQIMIAWIQMWERRIPTNEENHGWAGAMTLPRELRVINNKLYQIPVEEIKKYRTNLVKYSDISFENSLSLKEIEGQNIELDMKIDFLEANIFGLKILKGEQQETIMYYDKEKAKFVFDRSKSGVDISDSKADEDIKYVRKVGINLIENKLKLRIFVDRISVEIFIQDGEKVITSTVYPKSASRNIEFFSDGEVLINELNKWKIVL</sequence>
<dbReference type="GO" id="GO:0005737">
    <property type="term" value="C:cytoplasm"/>
    <property type="evidence" value="ECO:0007669"/>
    <property type="project" value="UniProtKB-SubCell"/>
</dbReference>
<dbReference type="CDD" id="cd08996">
    <property type="entry name" value="GH32_FFase"/>
    <property type="match status" value="1"/>
</dbReference>
<protein>
    <recommendedName>
        <fullName evidence="4 8">Sucrose-6-phosphate hydrolase</fullName>
        <ecNumber evidence="3 8">3.2.1.26</ecNumber>
    </recommendedName>
    <alternativeName>
        <fullName evidence="7 9">Invertase</fullName>
    </alternativeName>
</protein>
<comment type="similarity">
    <text evidence="2 8">Belongs to the glycosyl hydrolase 32 family.</text>
</comment>
<evidence type="ECO:0000256" key="7">
    <source>
        <dbReference type="ARBA" id="ARBA00033367"/>
    </source>
</evidence>
<reference evidence="12 13" key="1">
    <citation type="submission" date="2017-03" db="EMBL/GenBank/DDBJ databases">
        <title>Genome sequence of Clostridium oryzae DSM 28571.</title>
        <authorList>
            <person name="Poehlein A."/>
            <person name="Daniel R."/>
        </authorList>
    </citation>
    <scope>NUCLEOTIDE SEQUENCE [LARGE SCALE GENOMIC DNA]</scope>
    <source>
        <strain evidence="12 13">DSM 28571</strain>
    </source>
</reference>
<dbReference type="Proteomes" id="UP000190080">
    <property type="component" value="Unassembled WGS sequence"/>
</dbReference>
<dbReference type="UniPathway" id="UPA00238"/>
<evidence type="ECO:0000259" key="11">
    <source>
        <dbReference type="Pfam" id="PF08244"/>
    </source>
</evidence>
<dbReference type="AlphaFoldDB" id="A0A1V4IRT6"/>
<keyword evidence="9" id="KW-0119">Carbohydrate metabolism</keyword>
<evidence type="ECO:0000256" key="4">
    <source>
        <dbReference type="ARBA" id="ARBA00019623"/>
    </source>
</evidence>
<dbReference type="Pfam" id="PF00251">
    <property type="entry name" value="Glyco_hydro_32N"/>
    <property type="match status" value="1"/>
</dbReference>
<comment type="pathway">
    <text evidence="1 9">Glycan biosynthesis; sucrose metabolism.</text>
</comment>
<gene>
    <name evidence="12" type="primary">sacA_1</name>
    <name evidence="12" type="ORF">CLORY_16600</name>
</gene>
<dbReference type="InterPro" id="IPR013148">
    <property type="entry name" value="Glyco_hydro_32_N"/>
</dbReference>
<evidence type="ECO:0000256" key="3">
    <source>
        <dbReference type="ARBA" id="ARBA00012758"/>
    </source>
</evidence>
<dbReference type="SMART" id="SM00640">
    <property type="entry name" value="Glyco_32"/>
    <property type="match status" value="1"/>
</dbReference>
<comment type="function">
    <text evidence="9">Enables the bacterium to metabolize sucrose as a sole carbon source.</text>
</comment>
<evidence type="ECO:0000256" key="5">
    <source>
        <dbReference type="ARBA" id="ARBA00022801"/>
    </source>
</evidence>
<dbReference type="InterPro" id="IPR013189">
    <property type="entry name" value="Glyco_hydro_32_C"/>
</dbReference>
<dbReference type="Gene3D" id="2.115.10.20">
    <property type="entry name" value="Glycosyl hydrolase domain, family 43"/>
    <property type="match status" value="1"/>
</dbReference>
<evidence type="ECO:0000256" key="2">
    <source>
        <dbReference type="ARBA" id="ARBA00009902"/>
    </source>
</evidence>
<comment type="catalytic activity">
    <reaction evidence="8">
        <text>Hydrolysis of terminal non-reducing beta-D-fructofuranoside residues in beta-D-fructofuranosides.</text>
        <dbReference type="EC" id="3.2.1.26"/>
    </reaction>
</comment>
<feature type="domain" description="Glycosyl hydrolase family 32 N-terminal" evidence="10">
    <location>
        <begin position="27"/>
        <end position="336"/>
    </location>
</feature>
<keyword evidence="9" id="KW-0963">Cytoplasm</keyword>
<dbReference type="SUPFAM" id="SSF49899">
    <property type="entry name" value="Concanavalin A-like lectins/glucanases"/>
    <property type="match status" value="1"/>
</dbReference>
<keyword evidence="6 8" id="KW-0326">Glycosidase</keyword>
<evidence type="ECO:0000256" key="8">
    <source>
        <dbReference type="RuleBase" id="RU362110"/>
    </source>
</evidence>
<comment type="caution">
    <text evidence="12">The sequence shown here is derived from an EMBL/GenBank/DDBJ whole genome shotgun (WGS) entry which is preliminary data.</text>
</comment>
<evidence type="ECO:0000256" key="9">
    <source>
        <dbReference type="RuleBase" id="RU365015"/>
    </source>
</evidence>
<dbReference type="Pfam" id="PF08244">
    <property type="entry name" value="Glyco_hydro_32C"/>
    <property type="match status" value="1"/>
</dbReference>
<dbReference type="SUPFAM" id="SSF75005">
    <property type="entry name" value="Arabinanase/levansucrase/invertase"/>
    <property type="match status" value="1"/>
</dbReference>
<dbReference type="InterPro" id="IPR023296">
    <property type="entry name" value="Glyco_hydro_beta-prop_sf"/>
</dbReference>
<dbReference type="InterPro" id="IPR001362">
    <property type="entry name" value="Glyco_hydro_32"/>
</dbReference>
<evidence type="ECO:0000259" key="10">
    <source>
        <dbReference type="Pfam" id="PF00251"/>
    </source>
</evidence>
<organism evidence="12 13">
    <name type="scientific">Clostridium oryzae</name>
    <dbReference type="NCBI Taxonomy" id="1450648"/>
    <lineage>
        <taxon>Bacteria</taxon>
        <taxon>Bacillati</taxon>
        <taxon>Bacillota</taxon>
        <taxon>Clostridia</taxon>
        <taxon>Eubacteriales</taxon>
        <taxon>Clostridiaceae</taxon>
        <taxon>Clostridium</taxon>
    </lineage>
</organism>
<evidence type="ECO:0000313" key="13">
    <source>
        <dbReference type="Proteomes" id="UP000190080"/>
    </source>
</evidence>